<evidence type="ECO:0000313" key="2">
    <source>
        <dbReference type="Proteomes" id="UP000182811"/>
    </source>
</evidence>
<organism evidence="1 2">
    <name type="scientific">Neomoorella thermoacetica</name>
    <name type="common">Clostridium thermoaceticum</name>
    <dbReference type="NCBI Taxonomy" id="1525"/>
    <lineage>
        <taxon>Bacteria</taxon>
        <taxon>Bacillati</taxon>
        <taxon>Bacillota</taxon>
        <taxon>Clostridia</taxon>
        <taxon>Neomoorellales</taxon>
        <taxon>Neomoorellaceae</taxon>
        <taxon>Neomoorella</taxon>
    </lineage>
</organism>
<evidence type="ECO:0000313" key="1">
    <source>
        <dbReference type="EMBL" id="OIQ59815.1"/>
    </source>
</evidence>
<dbReference type="EMBL" id="MDDC01000007">
    <property type="protein sequence ID" value="OIQ59815.1"/>
    <property type="molecule type" value="Genomic_DNA"/>
</dbReference>
<accession>A0A1J5NVN3</accession>
<reference evidence="1 2" key="1">
    <citation type="submission" date="2016-08" db="EMBL/GenBank/DDBJ databases">
        <title>Genome-based comparison of Moorella thermoacetic strains.</title>
        <authorList>
            <person name="Poehlein A."/>
            <person name="Bengelsdorf F.R."/>
            <person name="Esser C."/>
            <person name="Duerre P."/>
            <person name="Daniel R."/>
        </authorList>
    </citation>
    <scope>NUCLEOTIDE SEQUENCE [LARGE SCALE GENOMIC DNA]</scope>
    <source>
        <strain evidence="1 2">DSM 21394</strain>
    </source>
</reference>
<name>A0A1J5NVN3_NEOTH</name>
<protein>
    <submittedName>
        <fullName evidence="1">Uncharacterized protein</fullName>
    </submittedName>
</protein>
<gene>
    <name evidence="1" type="ORF">MOTE_10710</name>
</gene>
<dbReference type="AlphaFoldDB" id="A0A1J5NVN3"/>
<dbReference type="OrthoDB" id="9904197at2"/>
<dbReference type="Proteomes" id="UP000182811">
    <property type="component" value="Unassembled WGS sequence"/>
</dbReference>
<proteinExistence type="predicted"/>
<sequence>MNQVKPRNLQEFLRGYCFQVEERPGHRIYRGTTGFFGPLYNCNLPPGFEEVEEWDDGPYRRVWKNDAERTVVTYVEGDVDVVVCDNDETYRATLQDMAEFYAG</sequence>
<comment type="caution">
    <text evidence="1">The sequence shown here is derived from an EMBL/GenBank/DDBJ whole genome shotgun (WGS) entry which is preliminary data.</text>
</comment>